<evidence type="ECO:0000259" key="1">
    <source>
        <dbReference type="Pfam" id="PF01370"/>
    </source>
</evidence>
<feature type="domain" description="NAD-dependent epimerase/dehydratase" evidence="1">
    <location>
        <begin position="3"/>
        <end position="217"/>
    </location>
</feature>
<name>A0ABU0LTR1_9HYPH</name>
<protein>
    <submittedName>
        <fullName evidence="2">Nucleoside-diphosphate-sugar epimerase</fullName>
    </submittedName>
</protein>
<sequence length="301" mass="31307">MRVFLTGATGFIGSRIIPELLAAGHQVLGLARSNASARSLAAAGAEAHRGALEDLASLRAGAEQADAVIHTAFDHEFTNFLANCEKDRRAITALGAALQGSARPLLITSGTGIGDAGPGQPAVETIFNPDHPNPRIASEQAGNALLEAGVDVRVVRLPQVHDTRRQGLITPLIEMSREKGIVGYVGDGANRWPAAHVLDVAKLYTLVLDHGHKGDRYHAVAEGGITARAIAEVVATGLGLPAVSLSAAEAPKYLGWLAMFAGLDMPASSDRTRAQLGWTPTGPDLIADLKAMDYSPTVGAA</sequence>
<keyword evidence="3" id="KW-1185">Reference proteome</keyword>
<dbReference type="InterPro" id="IPR051783">
    <property type="entry name" value="NAD(P)-dependent_oxidoreduct"/>
</dbReference>
<organism evidence="2 3">
    <name type="scientific">Ancylobacter amanitiformis</name>
    <dbReference type="NCBI Taxonomy" id="217069"/>
    <lineage>
        <taxon>Bacteria</taxon>
        <taxon>Pseudomonadati</taxon>
        <taxon>Pseudomonadota</taxon>
        <taxon>Alphaproteobacteria</taxon>
        <taxon>Hyphomicrobiales</taxon>
        <taxon>Xanthobacteraceae</taxon>
        <taxon>Ancylobacter</taxon>
    </lineage>
</organism>
<dbReference type="PANTHER" id="PTHR48079">
    <property type="entry name" value="PROTEIN YEEZ"/>
    <property type="match status" value="1"/>
</dbReference>
<dbReference type="PANTHER" id="PTHR48079:SF6">
    <property type="entry name" value="NAD(P)-BINDING DOMAIN-CONTAINING PROTEIN-RELATED"/>
    <property type="match status" value="1"/>
</dbReference>
<dbReference type="Gene3D" id="3.40.50.720">
    <property type="entry name" value="NAD(P)-binding Rossmann-like Domain"/>
    <property type="match status" value="1"/>
</dbReference>
<dbReference type="InterPro" id="IPR036291">
    <property type="entry name" value="NAD(P)-bd_dom_sf"/>
</dbReference>
<gene>
    <name evidence="2" type="ORF">QOZ99_002972</name>
</gene>
<dbReference type="SUPFAM" id="SSF51735">
    <property type="entry name" value="NAD(P)-binding Rossmann-fold domains"/>
    <property type="match status" value="1"/>
</dbReference>
<reference evidence="2 3" key="1">
    <citation type="submission" date="2023-07" db="EMBL/GenBank/DDBJ databases">
        <title>Genomic Encyclopedia of Type Strains, Phase IV (KMG-IV): sequencing the most valuable type-strain genomes for metagenomic binning, comparative biology and taxonomic classification.</title>
        <authorList>
            <person name="Goeker M."/>
        </authorList>
    </citation>
    <scope>NUCLEOTIDE SEQUENCE [LARGE SCALE GENOMIC DNA]</scope>
    <source>
        <strain evidence="2 3">DSM 15561</strain>
    </source>
</reference>
<dbReference type="CDD" id="cd05262">
    <property type="entry name" value="SDR_a7"/>
    <property type="match status" value="1"/>
</dbReference>
<dbReference type="EMBL" id="JAUSVR010000009">
    <property type="protein sequence ID" value="MDQ0512072.1"/>
    <property type="molecule type" value="Genomic_DNA"/>
</dbReference>
<comment type="caution">
    <text evidence="2">The sequence shown here is derived from an EMBL/GenBank/DDBJ whole genome shotgun (WGS) entry which is preliminary data.</text>
</comment>
<dbReference type="InterPro" id="IPR001509">
    <property type="entry name" value="Epimerase_deHydtase"/>
</dbReference>
<evidence type="ECO:0000313" key="2">
    <source>
        <dbReference type="EMBL" id="MDQ0512072.1"/>
    </source>
</evidence>
<dbReference type="RefSeq" id="WP_306890745.1">
    <property type="nucleotide sequence ID" value="NZ_JAUSVR010000009.1"/>
</dbReference>
<proteinExistence type="predicted"/>
<dbReference type="Pfam" id="PF01370">
    <property type="entry name" value="Epimerase"/>
    <property type="match status" value="1"/>
</dbReference>
<evidence type="ECO:0000313" key="3">
    <source>
        <dbReference type="Proteomes" id="UP001235094"/>
    </source>
</evidence>
<accession>A0ABU0LTR1</accession>
<dbReference type="Proteomes" id="UP001235094">
    <property type="component" value="Unassembled WGS sequence"/>
</dbReference>